<protein>
    <submittedName>
        <fullName evidence="2">Alpha/beta hydrolase</fullName>
    </submittedName>
</protein>
<evidence type="ECO:0000259" key="1">
    <source>
        <dbReference type="Pfam" id="PF12697"/>
    </source>
</evidence>
<feature type="domain" description="AB hydrolase-1" evidence="1">
    <location>
        <begin position="36"/>
        <end position="292"/>
    </location>
</feature>
<evidence type="ECO:0000313" key="2">
    <source>
        <dbReference type="EMBL" id="MFC0582360.1"/>
    </source>
</evidence>
<gene>
    <name evidence="2" type="ORF">ACFFFR_08210</name>
</gene>
<proteinExistence type="predicted"/>
<dbReference type="SUPFAM" id="SSF53474">
    <property type="entry name" value="alpha/beta-Hydrolases"/>
    <property type="match status" value="1"/>
</dbReference>
<dbReference type="Gene3D" id="3.40.50.1820">
    <property type="entry name" value="alpha/beta hydrolase"/>
    <property type="match status" value="1"/>
</dbReference>
<dbReference type="RefSeq" id="WP_377459460.1">
    <property type="nucleotide sequence ID" value="NZ_JBHLUB010000030.1"/>
</dbReference>
<dbReference type="Pfam" id="PF12697">
    <property type="entry name" value="Abhydrolase_6"/>
    <property type="match status" value="1"/>
</dbReference>
<dbReference type="InterPro" id="IPR000073">
    <property type="entry name" value="AB_hydrolase_1"/>
</dbReference>
<reference evidence="2 3" key="1">
    <citation type="submission" date="2024-09" db="EMBL/GenBank/DDBJ databases">
        <authorList>
            <person name="Sun Q."/>
            <person name="Mori K."/>
        </authorList>
    </citation>
    <scope>NUCLEOTIDE SEQUENCE [LARGE SCALE GENOMIC DNA]</scope>
    <source>
        <strain evidence="2 3">NCAIM B.02604</strain>
    </source>
</reference>
<dbReference type="GO" id="GO:0016787">
    <property type="term" value="F:hydrolase activity"/>
    <property type="evidence" value="ECO:0007669"/>
    <property type="project" value="UniProtKB-KW"/>
</dbReference>
<comment type="caution">
    <text evidence="2">The sequence shown here is derived from an EMBL/GenBank/DDBJ whole genome shotgun (WGS) entry which is preliminary data.</text>
</comment>
<accession>A0ABV6PB63</accession>
<dbReference type="EMBL" id="JBHLUB010000030">
    <property type="protein sequence ID" value="MFC0582360.1"/>
    <property type="molecule type" value="Genomic_DNA"/>
</dbReference>
<sequence>MASSTTTLRTEDGGVLGIHSYATSEADLQAPGDKRVVVVGGAFLTASIYRPFCSLFAKQLGDGWAVDIYDRRGRGDSSPQPADYSMSTEISDLALVLRHTGAKNIMGHSLGGSVALNAVQAYVGADPRRRHEAALELVPHKLCVYDPAINIDGSINTSWLPEFERAVDERRYNTALKYVQRQINPRGSFQDVPAWMMTGLIAMTRPTKFGQRIRALLPTAVGELKAALQEQETAESFSALPASTHFMAGALSADYFQDTAVKLHQAIDGSTFELSPKSLHGAIPFMHPEVLADMADYFEGQPKQTDPQEVAKARD</sequence>
<dbReference type="Proteomes" id="UP001589862">
    <property type="component" value="Unassembled WGS sequence"/>
</dbReference>
<organism evidence="2 3">
    <name type="scientific">Micrococcoides hystricis</name>
    <dbReference type="NCBI Taxonomy" id="1572761"/>
    <lineage>
        <taxon>Bacteria</taxon>
        <taxon>Bacillati</taxon>
        <taxon>Actinomycetota</taxon>
        <taxon>Actinomycetes</taxon>
        <taxon>Micrococcales</taxon>
        <taxon>Micrococcaceae</taxon>
        <taxon>Micrococcoides</taxon>
    </lineage>
</organism>
<keyword evidence="3" id="KW-1185">Reference proteome</keyword>
<name>A0ABV6PB63_9MICC</name>
<evidence type="ECO:0000313" key="3">
    <source>
        <dbReference type="Proteomes" id="UP001589862"/>
    </source>
</evidence>
<keyword evidence="2" id="KW-0378">Hydrolase</keyword>
<dbReference type="InterPro" id="IPR029058">
    <property type="entry name" value="AB_hydrolase_fold"/>
</dbReference>